<dbReference type="AlphaFoldDB" id="R7SWM8"/>
<dbReference type="GeneID" id="18844737"/>
<feature type="domain" description="DUF8212" evidence="2">
    <location>
        <begin position="235"/>
        <end position="293"/>
    </location>
</feature>
<name>R7SWM8_DICSQ</name>
<reference evidence="3 4" key="1">
    <citation type="journal article" date="2012" name="Science">
        <title>The Paleozoic origin of enzymatic lignin decomposition reconstructed from 31 fungal genomes.</title>
        <authorList>
            <person name="Floudas D."/>
            <person name="Binder M."/>
            <person name="Riley R."/>
            <person name="Barry K."/>
            <person name="Blanchette R.A."/>
            <person name="Henrissat B."/>
            <person name="Martinez A.T."/>
            <person name="Otillar R."/>
            <person name="Spatafora J.W."/>
            <person name="Yadav J.S."/>
            <person name="Aerts A."/>
            <person name="Benoit I."/>
            <person name="Boyd A."/>
            <person name="Carlson A."/>
            <person name="Copeland A."/>
            <person name="Coutinho P.M."/>
            <person name="de Vries R.P."/>
            <person name="Ferreira P."/>
            <person name="Findley K."/>
            <person name="Foster B."/>
            <person name="Gaskell J."/>
            <person name="Glotzer D."/>
            <person name="Gorecki P."/>
            <person name="Heitman J."/>
            <person name="Hesse C."/>
            <person name="Hori C."/>
            <person name="Igarashi K."/>
            <person name="Jurgens J.A."/>
            <person name="Kallen N."/>
            <person name="Kersten P."/>
            <person name="Kohler A."/>
            <person name="Kuees U."/>
            <person name="Kumar T.K.A."/>
            <person name="Kuo A."/>
            <person name="LaButti K."/>
            <person name="Larrondo L.F."/>
            <person name="Lindquist E."/>
            <person name="Ling A."/>
            <person name="Lombard V."/>
            <person name="Lucas S."/>
            <person name="Lundell T."/>
            <person name="Martin R."/>
            <person name="McLaughlin D.J."/>
            <person name="Morgenstern I."/>
            <person name="Morin E."/>
            <person name="Murat C."/>
            <person name="Nagy L.G."/>
            <person name="Nolan M."/>
            <person name="Ohm R.A."/>
            <person name="Patyshakuliyeva A."/>
            <person name="Rokas A."/>
            <person name="Ruiz-Duenas F.J."/>
            <person name="Sabat G."/>
            <person name="Salamov A."/>
            <person name="Samejima M."/>
            <person name="Schmutz J."/>
            <person name="Slot J.C."/>
            <person name="St John F."/>
            <person name="Stenlid J."/>
            <person name="Sun H."/>
            <person name="Sun S."/>
            <person name="Syed K."/>
            <person name="Tsang A."/>
            <person name="Wiebenga A."/>
            <person name="Young D."/>
            <person name="Pisabarro A."/>
            <person name="Eastwood D.C."/>
            <person name="Martin F."/>
            <person name="Cullen D."/>
            <person name="Grigoriev I.V."/>
            <person name="Hibbett D.S."/>
        </authorList>
    </citation>
    <scope>NUCLEOTIDE SEQUENCE [LARGE SCALE GENOMIC DNA]</scope>
    <source>
        <strain evidence="3 4">LYAD-421 SS1</strain>
    </source>
</reference>
<dbReference type="Pfam" id="PF06985">
    <property type="entry name" value="HET"/>
    <property type="match status" value="1"/>
</dbReference>
<organism evidence="3 4">
    <name type="scientific">Dichomitus squalens (strain LYAD-421)</name>
    <name type="common">Western red white-rot fungus</name>
    <dbReference type="NCBI Taxonomy" id="732165"/>
    <lineage>
        <taxon>Eukaryota</taxon>
        <taxon>Fungi</taxon>
        <taxon>Dikarya</taxon>
        <taxon>Basidiomycota</taxon>
        <taxon>Agaricomycotina</taxon>
        <taxon>Agaricomycetes</taxon>
        <taxon>Polyporales</taxon>
        <taxon>Polyporaceae</taxon>
        <taxon>Dichomitus</taxon>
    </lineage>
</organism>
<dbReference type="EMBL" id="JH719416">
    <property type="protein sequence ID" value="EJF60486.1"/>
    <property type="molecule type" value="Genomic_DNA"/>
</dbReference>
<gene>
    <name evidence="3" type="ORF">DICSQDRAFT_87956</name>
</gene>
<dbReference type="KEGG" id="dsq:DICSQDRAFT_87956"/>
<dbReference type="InterPro" id="IPR010730">
    <property type="entry name" value="HET"/>
</dbReference>
<evidence type="ECO:0000313" key="4">
    <source>
        <dbReference type="Proteomes" id="UP000053319"/>
    </source>
</evidence>
<sequence length="666" mass="76151">MWLLRTDRAELVYFPRNFDADGGYAILSHTWDERGEQTFQEVRDIGERCKRARTNPRDDPQLSPKIRECCRLAERHGLRWAWADSCCIDKNSSSELSESINSMYRWYSDAEECYAYLVDVPSDCVLTARDSAFRRSRWHTRGWTLQELIAPASFRFYSCDWEELGNRADLAELLQEITKIPREIFTRETRPSEHSVSARMRWASGRQTTRSEDEAYCLMGLFDVSMPTNYGEGEKAFMRLQYEIMRRDPDLSLFAWGYTLACGSFRGQGLTLHPGKYVNSDWKFLLASSPHAFHLQVWYAPNLGLKAKQRYPPSRDKRGAPSADAATVPFGRVELPRISITTYGIKLRLPVFEADGATVAVLLCVDPDNNHLGLFLCPGPRRSDPTRPRYYAGCVYSVYQPPRAYVARLISLGNDLNNLQFNGKRVEATWRTIYVVPGHPDGQSPSATTARLTINCDPRQPFRLPHWLVSRLLAVGFTVVTQEEWDEQGSKVTRLYFLRPAGGEIIYLDLGLCHIDPKARWSKVTISYGPNVKRSKDVSRAHSCKEHHIDSWTAWSKVFPDSASDAEPSVRLSFAPCKALPETSKLVVHMELLGRFYEEILREANMTTAFPSLSDLNKGIRLASPDHLPVPEPTFPGHPTQLPRRFYAWLKASARKHLERHQRPPP</sequence>
<dbReference type="HOGENOM" id="CLU_000288_138_9_1"/>
<accession>R7SWM8</accession>
<feature type="domain" description="Heterokaryon incompatibility" evidence="1">
    <location>
        <begin position="24"/>
        <end position="122"/>
    </location>
</feature>
<protein>
    <submittedName>
        <fullName evidence="3">Uncharacterized protein</fullName>
    </submittedName>
</protein>
<proteinExistence type="predicted"/>
<dbReference type="OrthoDB" id="2749026at2759"/>
<dbReference type="Pfam" id="PF26640">
    <property type="entry name" value="DUF8212"/>
    <property type="match status" value="1"/>
</dbReference>
<evidence type="ECO:0000259" key="2">
    <source>
        <dbReference type="Pfam" id="PF26640"/>
    </source>
</evidence>
<evidence type="ECO:0000313" key="3">
    <source>
        <dbReference type="EMBL" id="EJF60486.1"/>
    </source>
</evidence>
<dbReference type="InterPro" id="IPR058525">
    <property type="entry name" value="DUF8212"/>
</dbReference>
<dbReference type="RefSeq" id="XP_007366904.1">
    <property type="nucleotide sequence ID" value="XM_007366842.1"/>
</dbReference>
<evidence type="ECO:0000259" key="1">
    <source>
        <dbReference type="Pfam" id="PF06985"/>
    </source>
</evidence>
<dbReference type="Proteomes" id="UP000053319">
    <property type="component" value="Unassembled WGS sequence"/>
</dbReference>
<dbReference type="PANTHER" id="PTHR10622:SF10">
    <property type="entry name" value="HET DOMAIN-CONTAINING PROTEIN"/>
    <property type="match status" value="1"/>
</dbReference>
<dbReference type="PANTHER" id="PTHR10622">
    <property type="entry name" value="HET DOMAIN-CONTAINING PROTEIN"/>
    <property type="match status" value="1"/>
</dbReference>